<gene>
    <name evidence="1" type="ORF">MIMGU_mgv1a016332mg</name>
</gene>
<evidence type="ECO:0000313" key="1">
    <source>
        <dbReference type="EMBL" id="EYU45349.1"/>
    </source>
</evidence>
<dbReference type="AlphaFoldDB" id="A0A022RZ63"/>
<proteinExistence type="predicted"/>
<name>A0A022RZ63_ERYGU</name>
<sequence>MVLENDDVALRRSFSAPDSCSINSIIRALYSRAWLTASASSSPSWQHSRSSASSATLSRSHTLISSSFILSSLSKLFFSSLSNSSFLRRSAASSPPFLCCGAATAAEAIPMLGAILLPKNIYISS</sequence>
<keyword evidence="2" id="KW-1185">Reference proteome</keyword>
<reference evidence="1 2" key="1">
    <citation type="journal article" date="2013" name="Proc. Natl. Acad. Sci. U.S.A.">
        <title>Fine-scale variation in meiotic recombination in Mimulus inferred from population shotgun sequencing.</title>
        <authorList>
            <person name="Hellsten U."/>
            <person name="Wright K.M."/>
            <person name="Jenkins J."/>
            <person name="Shu S."/>
            <person name="Yuan Y."/>
            <person name="Wessler S.R."/>
            <person name="Schmutz J."/>
            <person name="Willis J.H."/>
            <person name="Rokhsar D.S."/>
        </authorList>
    </citation>
    <scope>NUCLEOTIDE SEQUENCE [LARGE SCALE GENOMIC DNA]</scope>
    <source>
        <strain evidence="2">cv. DUN x IM62</strain>
    </source>
</reference>
<evidence type="ECO:0000313" key="2">
    <source>
        <dbReference type="Proteomes" id="UP000030748"/>
    </source>
</evidence>
<accession>A0A022RZ63</accession>
<dbReference type="Proteomes" id="UP000030748">
    <property type="component" value="Unassembled WGS sequence"/>
</dbReference>
<protein>
    <submittedName>
        <fullName evidence="1">Uncharacterized protein</fullName>
    </submittedName>
</protein>
<organism evidence="1 2">
    <name type="scientific">Erythranthe guttata</name>
    <name type="common">Yellow monkey flower</name>
    <name type="synonym">Mimulus guttatus</name>
    <dbReference type="NCBI Taxonomy" id="4155"/>
    <lineage>
        <taxon>Eukaryota</taxon>
        <taxon>Viridiplantae</taxon>
        <taxon>Streptophyta</taxon>
        <taxon>Embryophyta</taxon>
        <taxon>Tracheophyta</taxon>
        <taxon>Spermatophyta</taxon>
        <taxon>Magnoliopsida</taxon>
        <taxon>eudicotyledons</taxon>
        <taxon>Gunneridae</taxon>
        <taxon>Pentapetalae</taxon>
        <taxon>asterids</taxon>
        <taxon>lamiids</taxon>
        <taxon>Lamiales</taxon>
        <taxon>Phrymaceae</taxon>
        <taxon>Erythranthe</taxon>
    </lineage>
</organism>
<dbReference type="EMBL" id="KI630190">
    <property type="protein sequence ID" value="EYU45349.1"/>
    <property type="molecule type" value="Genomic_DNA"/>
</dbReference>